<evidence type="ECO:0000313" key="10">
    <source>
        <dbReference type="Proteomes" id="UP001229955"/>
    </source>
</evidence>
<keyword evidence="4" id="KW-1134">Transmembrane beta strand</keyword>
<dbReference type="EMBL" id="CP130613">
    <property type="protein sequence ID" value="WKW14057.1"/>
    <property type="molecule type" value="Genomic_DNA"/>
</dbReference>
<dbReference type="GO" id="GO:0015288">
    <property type="term" value="F:porin activity"/>
    <property type="evidence" value="ECO:0007669"/>
    <property type="project" value="TreeGrafter"/>
</dbReference>
<dbReference type="InterPro" id="IPR003423">
    <property type="entry name" value="OMP_efflux"/>
</dbReference>
<dbReference type="SUPFAM" id="SSF56954">
    <property type="entry name" value="Outer membrane efflux proteins (OEP)"/>
    <property type="match status" value="1"/>
</dbReference>
<reference evidence="8" key="1">
    <citation type="submission" date="2023-07" db="EMBL/GenBank/DDBJ databases">
        <authorList>
            <person name="Haufschild T."/>
            <person name="Kallscheuer N."/>
            <person name="Hammer J."/>
            <person name="Kohn T."/>
            <person name="Kabuu M."/>
            <person name="Jogler M."/>
            <person name="Wohfarth N."/>
            <person name="Heuer A."/>
            <person name="Rohde M."/>
            <person name="van Teeseling M.C.F."/>
            <person name="Jogler C."/>
        </authorList>
    </citation>
    <scope>NUCLEOTIDE SEQUENCE</scope>
    <source>
        <strain evidence="8">Strain 138</strain>
        <strain evidence="9">Strain 318</strain>
    </source>
</reference>
<dbReference type="GO" id="GO:0015562">
    <property type="term" value="F:efflux transmembrane transporter activity"/>
    <property type="evidence" value="ECO:0007669"/>
    <property type="project" value="InterPro"/>
</dbReference>
<keyword evidence="3" id="KW-0813">Transport</keyword>
<evidence type="ECO:0000256" key="6">
    <source>
        <dbReference type="ARBA" id="ARBA00023136"/>
    </source>
</evidence>
<dbReference type="RefSeq" id="WP_367886849.1">
    <property type="nucleotide sequence ID" value="NZ_CP130612.1"/>
</dbReference>
<dbReference type="PANTHER" id="PTHR30026:SF20">
    <property type="entry name" value="OUTER MEMBRANE PROTEIN TOLC"/>
    <property type="match status" value="1"/>
</dbReference>
<dbReference type="KEGG" id="pspc:Strain318_000382"/>
<dbReference type="PANTHER" id="PTHR30026">
    <property type="entry name" value="OUTER MEMBRANE PROTEIN TOLC"/>
    <property type="match status" value="1"/>
</dbReference>
<evidence type="ECO:0000313" key="9">
    <source>
        <dbReference type="EMBL" id="WKW14057.1"/>
    </source>
</evidence>
<evidence type="ECO:0000256" key="5">
    <source>
        <dbReference type="ARBA" id="ARBA00022692"/>
    </source>
</evidence>
<comment type="similarity">
    <text evidence="2">Belongs to the outer membrane factor (OMF) (TC 1.B.17) family.</text>
</comment>
<evidence type="ECO:0000256" key="4">
    <source>
        <dbReference type="ARBA" id="ARBA00022452"/>
    </source>
</evidence>
<evidence type="ECO:0000256" key="7">
    <source>
        <dbReference type="ARBA" id="ARBA00023237"/>
    </source>
</evidence>
<comment type="subcellular location">
    <subcellularLocation>
        <location evidence="1">Cell outer membrane</location>
    </subcellularLocation>
</comment>
<dbReference type="EMBL" id="CP130612">
    <property type="protein sequence ID" value="WKW11147.1"/>
    <property type="molecule type" value="Genomic_DNA"/>
</dbReference>
<name>A0AA49JSL0_9BACT</name>
<protein>
    <submittedName>
        <fullName evidence="8">TolC family protein</fullName>
    </submittedName>
</protein>
<dbReference type="Gene3D" id="1.20.1600.10">
    <property type="entry name" value="Outer membrane efflux proteins (OEP)"/>
    <property type="match status" value="1"/>
</dbReference>
<organism evidence="8">
    <name type="scientific">Pseudogemmatithrix spongiicola</name>
    <dbReference type="NCBI Taxonomy" id="3062599"/>
    <lineage>
        <taxon>Bacteria</taxon>
        <taxon>Pseudomonadati</taxon>
        <taxon>Gemmatimonadota</taxon>
        <taxon>Gemmatimonadia</taxon>
        <taxon>Gemmatimonadales</taxon>
        <taxon>Gemmatimonadaceae</taxon>
        <taxon>Pseudogemmatithrix</taxon>
    </lineage>
</organism>
<keyword evidence="5" id="KW-0812">Transmembrane</keyword>
<accession>A0AA49JSL0</accession>
<evidence type="ECO:0000256" key="2">
    <source>
        <dbReference type="ARBA" id="ARBA00007613"/>
    </source>
</evidence>
<dbReference type="Pfam" id="PF02321">
    <property type="entry name" value="OEP"/>
    <property type="match status" value="1"/>
</dbReference>
<evidence type="ECO:0000256" key="3">
    <source>
        <dbReference type="ARBA" id="ARBA00022448"/>
    </source>
</evidence>
<evidence type="ECO:0000313" key="8">
    <source>
        <dbReference type="EMBL" id="WKW11147.1"/>
    </source>
</evidence>
<proteinExistence type="inferred from homology"/>
<accession>A0AA49JYC0</accession>
<dbReference type="GO" id="GO:1990281">
    <property type="term" value="C:efflux pump complex"/>
    <property type="evidence" value="ECO:0007669"/>
    <property type="project" value="TreeGrafter"/>
</dbReference>
<dbReference type="GO" id="GO:0009279">
    <property type="term" value="C:cell outer membrane"/>
    <property type="evidence" value="ECO:0007669"/>
    <property type="project" value="UniProtKB-SubCell"/>
</dbReference>
<dbReference type="AlphaFoldDB" id="A0AA49JSL0"/>
<sequence>MPGRLATLVLAADLLAGLALVALALAAVALLPPALQAQTALDGYVRDGLRQNLGIRQQALQVQRADAALREARGNFLPTATINARYTNVSGQVVNLGELINPAFAALNQLIGAPQFPTDIDLRLPLKQETAVRVAQPIFQAEIYSGYRAASAARQVQEATFGVAERELAAQIRAGYLNYGKALRLHELRVATRTLLEEQVRVMSRLVEAGRATPDALSRARAELSEAQQRESEAQQLVDASRQSFNLIVGRQITEEVEVIPAEALALDALPTLDDALQSALGTREELRALDAGKRAADAQASVARGSYLPNLAVALDYGVQGNEYRFRSDADFALVSVVASWNVFNGSRDAARVQQAKLDAERISLQGQDARRGIELQVRLAWQAAAVAKQAIETAAAQESAADRTYQLVNRRYEEGLTSPLELSEARVQRTAAQLNAVFTTYDYYLRRVELDRAAALYPRTAP</sequence>
<keyword evidence="6" id="KW-0472">Membrane</keyword>
<dbReference type="InterPro" id="IPR051906">
    <property type="entry name" value="TolC-like"/>
</dbReference>
<keyword evidence="7" id="KW-0998">Cell outer membrane</keyword>
<evidence type="ECO:0000256" key="1">
    <source>
        <dbReference type="ARBA" id="ARBA00004442"/>
    </source>
</evidence>
<gene>
    <name evidence="8" type="ORF">Strain138_000382</name>
    <name evidence="9" type="ORF">Strain318_000382</name>
</gene>
<keyword evidence="10" id="KW-1185">Reference proteome</keyword>
<dbReference type="Proteomes" id="UP001229955">
    <property type="component" value="Chromosome"/>
</dbReference>